<reference evidence="2" key="1">
    <citation type="submission" date="2021-01" db="UniProtKB">
        <authorList>
            <consortium name="EnsemblPlants"/>
        </authorList>
    </citation>
    <scope>IDENTIFICATION</scope>
</reference>
<dbReference type="Gramene" id="Kaladp0095s0738.1.v1.1">
    <property type="protein sequence ID" value="Kaladp0095s0738.1.v1.1"/>
    <property type="gene ID" value="Kaladp0095s0738.v1.1"/>
</dbReference>
<sequence length="71" mass="8366">MTTSDQHVPPPPSIPNHRYKTRARQHSVKALRQEILSRYPARSKGHYLARRRHRRQSHDHLSQQHTTQPSG</sequence>
<feature type="compositionally biased region" description="Basic residues" evidence="1">
    <location>
        <begin position="41"/>
        <end position="57"/>
    </location>
</feature>
<dbReference type="AlphaFoldDB" id="A0A7N0V423"/>
<organism evidence="2 3">
    <name type="scientific">Kalanchoe fedtschenkoi</name>
    <name type="common">Lavender scallops</name>
    <name type="synonym">South American air plant</name>
    <dbReference type="NCBI Taxonomy" id="63787"/>
    <lineage>
        <taxon>Eukaryota</taxon>
        <taxon>Viridiplantae</taxon>
        <taxon>Streptophyta</taxon>
        <taxon>Embryophyta</taxon>
        <taxon>Tracheophyta</taxon>
        <taxon>Spermatophyta</taxon>
        <taxon>Magnoliopsida</taxon>
        <taxon>eudicotyledons</taxon>
        <taxon>Gunneridae</taxon>
        <taxon>Pentapetalae</taxon>
        <taxon>Saxifragales</taxon>
        <taxon>Crassulaceae</taxon>
        <taxon>Kalanchoe</taxon>
    </lineage>
</organism>
<proteinExistence type="predicted"/>
<accession>A0A7N0V423</accession>
<name>A0A7N0V423_KALFE</name>
<feature type="region of interest" description="Disordered" evidence="1">
    <location>
        <begin position="1"/>
        <end position="71"/>
    </location>
</feature>
<protein>
    <submittedName>
        <fullName evidence="2">Uncharacterized protein</fullName>
    </submittedName>
</protein>
<dbReference type="Proteomes" id="UP000594263">
    <property type="component" value="Unplaced"/>
</dbReference>
<feature type="compositionally biased region" description="Basic residues" evidence="1">
    <location>
        <begin position="17"/>
        <end position="29"/>
    </location>
</feature>
<evidence type="ECO:0000313" key="2">
    <source>
        <dbReference type="EnsemblPlants" id="Kaladp0095s0738.1.v1.1"/>
    </source>
</evidence>
<keyword evidence="3" id="KW-1185">Reference proteome</keyword>
<evidence type="ECO:0000313" key="3">
    <source>
        <dbReference type="Proteomes" id="UP000594263"/>
    </source>
</evidence>
<dbReference type="EnsemblPlants" id="Kaladp0095s0738.1.v1.1">
    <property type="protein sequence ID" value="Kaladp0095s0738.1.v1.1"/>
    <property type="gene ID" value="Kaladp0095s0738.v1.1"/>
</dbReference>
<evidence type="ECO:0000256" key="1">
    <source>
        <dbReference type="SAM" id="MobiDB-lite"/>
    </source>
</evidence>